<keyword evidence="2" id="KW-0408">Iron</keyword>
<evidence type="ECO:0000256" key="3">
    <source>
        <dbReference type="ARBA" id="ARBA00023014"/>
    </source>
</evidence>
<accession>A0ABN6N4J2</accession>
<evidence type="ECO:0000256" key="1">
    <source>
        <dbReference type="ARBA" id="ARBA00022723"/>
    </source>
</evidence>
<keyword evidence="1" id="KW-0479">Metal-binding</keyword>
<dbReference type="EMBL" id="AP025592">
    <property type="protein sequence ID" value="BDG07465.1"/>
    <property type="molecule type" value="Genomic_DNA"/>
</dbReference>
<dbReference type="Gene3D" id="3.30.70.20">
    <property type="match status" value="1"/>
</dbReference>
<reference evidence="6" key="1">
    <citation type="journal article" date="2022" name="Int. J. Syst. Evol. Microbiol.">
        <title>Anaeromyxobacter oryzae sp. nov., Anaeromyxobacter diazotrophicus sp. nov. and Anaeromyxobacter paludicola sp. nov., isolated from paddy soils.</title>
        <authorList>
            <person name="Itoh H."/>
            <person name="Xu Z."/>
            <person name="Mise K."/>
            <person name="Masuda Y."/>
            <person name="Ushijima N."/>
            <person name="Hayakawa C."/>
            <person name="Shiratori Y."/>
            <person name="Senoo K."/>
        </authorList>
    </citation>
    <scope>NUCLEOTIDE SEQUENCE [LARGE SCALE GENOMIC DNA]</scope>
    <source>
        <strain evidence="6">Red630</strain>
    </source>
</reference>
<dbReference type="Pfam" id="PF12838">
    <property type="entry name" value="Fer4_7"/>
    <property type="match status" value="1"/>
</dbReference>
<dbReference type="PANTHER" id="PTHR43122:SF2">
    <property type="entry name" value="FERREDOXIN SUBUNIT OF PYRUVATE:FLAVODOXIN OXIDOREDUCTASE"/>
    <property type="match status" value="1"/>
</dbReference>
<keyword evidence="6" id="KW-1185">Reference proteome</keyword>
<name>A0ABN6N4J2_9BACT</name>
<proteinExistence type="predicted"/>
<dbReference type="PROSITE" id="PS00198">
    <property type="entry name" value="4FE4S_FER_1"/>
    <property type="match status" value="2"/>
</dbReference>
<evidence type="ECO:0000313" key="6">
    <source>
        <dbReference type="Proteomes" id="UP001162734"/>
    </source>
</evidence>
<dbReference type="InterPro" id="IPR017896">
    <property type="entry name" value="4Fe4S_Fe-S-bd"/>
</dbReference>
<dbReference type="RefSeq" id="WP_248344218.1">
    <property type="nucleotide sequence ID" value="NZ_AP025592.1"/>
</dbReference>
<dbReference type="SUPFAM" id="SSF54862">
    <property type="entry name" value="4Fe-4S ferredoxins"/>
    <property type="match status" value="1"/>
</dbReference>
<dbReference type="Proteomes" id="UP001162734">
    <property type="component" value="Chromosome"/>
</dbReference>
<gene>
    <name evidence="5" type="ORF">AMPC_05780</name>
</gene>
<sequence>MTTETAPAAKKDKKFRGVVVVNREHCKGCGFCVEFCPLEALDLEAGYNAKGYHPPFLAKPEKCNGCDMCGLYCPDFAIYGYREKLEGAAA</sequence>
<evidence type="ECO:0000313" key="5">
    <source>
        <dbReference type="EMBL" id="BDG07465.1"/>
    </source>
</evidence>
<keyword evidence="3" id="KW-0411">Iron-sulfur</keyword>
<evidence type="ECO:0000259" key="4">
    <source>
        <dbReference type="PROSITE" id="PS51379"/>
    </source>
</evidence>
<organism evidence="5 6">
    <name type="scientific">Anaeromyxobacter paludicola</name>
    <dbReference type="NCBI Taxonomy" id="2918171"/>
    <lineage>
        <taxon>Bacteria</taxon>
        <taxon>Pseudomonadati</taxon>
        <taxon>Myxococcota</taxon>
        <taxon>Myxococcia</taxon>
        <taxon>Myxococcales</taxon>
        <taxon>Cystobacterineae</taxon>
        <taxon>Anaeromyxobacteraceae</taxon>
        <taxon>Anaeromyxobacter</taxon>
    </lineage>
</organism>
<dbReference type="PANTHER" id="PTHR43122">
    <property type="entry name" value="FERREDOXIN SUBUNIT OF PYRUVATE:FLAVODOXIN OXIDOREDUCTASE-RELATED"/>
    <property type="match status" value="1"/>
</dbReference>
<feature type="domain" description="4Fe-4S ferredoxin-type" evidence="4">
    <location>
        <begin position="17"/>
        <end position="46"/>
    </location>
</feature>
<protein>
    <submittedName>
        <fullName evidence="5">4Fe-4S ferredoxin</fullName>
    </submittedName>
</protein>
<feature type="domain" description="4Fe-4S ferredoxin-type" evidence="4">
    <location>
        <begin position="53"/>
        <end position="84"/>
    </location>
</feature>
<evidence type="ECO:0000256" key="2">
    <source>
        <dbReference type="ARBA" id="ARBA00023004"/>
    </source>
</evidence>
<dbReference type="InterPro" id="IPR017900">
    <property type="entry name" value="4Fe4S_Fe_S_CS"/>
</dbReference>
<dbReference type="PROSITE" id="PS51379">
    <property type="entry name" value="4FE4S_FER_2"/>
    <property type="match status" value="2"/>
</dbReference>